<comment type="caution">
    <text evidence="1">The sequence shown here is derived from an EMBL/GenBank/DDBJ whole genome shotgun (WGS) entry which is preliminary data.</text>
</comment>
<evidence type="ECO:0000313" key="1">
    <source>
        <dbReference type="EMBL" id="PNP61062.1"/>
    </source>
</evidence>
<dbReference type="Proteomes" id="UP000236664">
    <property type="component" value="Unassembled WGS sequence"/>
</dbReference>
<proteinExistence type="predicted"/>
<name>A0A2K0UTF5_GIBNY</name>
<evidence type="ECO:0000313" key="2">
    <source>
        <dbReference type="Proteomes" id="UP000236664"/>
    </source>
</evidence>
<dbReference type="OrthoDB" id="5023592at2759"/>
<accession>A0A2K0UTF5</accession>
<reference evidence="1 2" key="1">
    <citation type="submission" date="2017-06" db="EMBL/GenBank/DDBJ databases">
        <title>Genome of Fusarium nygamai isolate CS10214.</title>
        <authorList>
            <person name="Gardiner D.M."/>
            <person name="Obanor F."/>
            <person name="Kazan K."/>
        </authorList>
    </citation>
    <scope>NUCLEOTIDE SEQUENCE [LARGE SCALE GENOMIC DNA]</scope>
    <source>
        <strain evidence="1 2">CS10214</strain>
    </source>
</reference>
<organism evidence="1 2">
    <name type="scientific">Gibberella nygamai</name>
    <name type="common">Bean root rot disease fungus</name>
    <name type="synonym">Fusarium nygamai</name>
    <dbReference type="NCBI Taxonomy" id="42673"/>
    <lineage>
        <taxon>Eukaryota</taxon>
        <taxon>Fungi</taxon>
        <taxon>Dikarya</taxon>
        <taxon>Ascomycota</taxon>
        <taxon>Pezizomycotina</taxon>
        <taxon>Sordariomycetes</taxon>
        <taxon>Hypocreomycetidae</taxon>
        <taxon>Hypocreales</taxon>
        <taxon>Nectriaceae</taxon>
        <taxon>Fusarium</taxon>
        <taxon>Fusarium fujikuroi species complex</taxon>
    </lineage>
</organism>
<protein>
    <submittedName>
        <fullName evidence="1">Uncharacterized protein</fullName>
    </submittedName>
</protein>
<keyword evidence="2" id="KW-1185">Reference proteome</keyword>
<gene>
    <name evidence="1" type="ORF">FNYG_14150</name>
</gene>
<sequence length="37" mass="4236">METEEIKHKGLFYFALGKFLKETLAAAGKFTDQNKMV</sequence>
<dbReference type="EMBL" id="MTQA01000317">
    <property type="protein sequence ID" value="PNP61062.1"/>
    <property type="molecule type" value="Genomic_DNA"/>
</dbReference>
<dbReference type="AlphaFoldDB" id="A0A2K0UTF5"/>